<sequence length="280" mass="30696">MTRIISCFTNCYGPSGVHAAAERIRDAGIDALELALRGHNFGGLVIPEEAVVTEKADDATAAAFRDKLQALGVRVSGCNVGGGDMRTDEGTALTERRIRFAKRWFGVDVVVSGASQPTTPLERRAVVENLRKVGNVAQELGVVIALETHKGPTQNADEMLTLMFEVHHPAVRLNFDTGNILYYNPGADLYEQLDRVKEFVRNVHLKDSRGQAEDWYFPALGDGGAIDFARIRTQLDAIGFTGPYTIEIEGIAGEPEPGLEGRHDRVKRSVDHLRSCGYFD</sequence>
<dbReference type="InterPro" id="IPR050312">
    <property type="entry name" value="IolE/XylAMocC-like"/>
</dbReference>
<dbReference type="OrthoDB" id="9779184at2"/>
<accession>A0A432MQJ8</accession>
<reference evidence="2 3" key="1">
    <citation type="submission" date="2018-12" db="EMBL/GenBank/DDBJ databases">
        <authorList>
            <person name="Toschakov S.V."/>
        </authorList>
    </citation>
    <scope>NUCLEOTIDE SEQUENCE [LARGE SCALE GENOMIC DNA]</scope>
    <source>
        <strain evidence="2 3">GM2012</strain>
    </source>
</reference>
<dbReference type="Pfam" id="PF01261">
    <property type="entry name" value="AP_endonuc_2"/>
    <property type="match status" value="1"/>
</dbReference>
<evidence type="ECO:0000313" key="2">
    <source>
        <dbReference type="EMBL" id="RUL89773.1"/>
    </source>
</evidence>
<feature type="domain" description="Xylose isomerase-like TIM barrel" evidence="1">
    <location>
        <begin position="22"/>
        <end position="276"/>
    </location>
</feature>
<evidence type="ECO:0000259" key="1">
    <source>
        <dbReference type="Pfam" id="PF01261"/>
    </source>
</evidence>
<dbReference type="InterPro" id="IPR036237">
    <property type="entry name" value="Xyl_isomerase-like_sf"/>
</dbReference>
<dbReference type="GO" id="GO:0016853">
    <property type="term" value="F:isomerase activity"/>
    <property type="evidence" value="ECO:0007669"/>
    <property type="project" value="UniProtKB-KW"/>
</dbReference>
<dbReference type="SUPFAM" id="SSF51658">
    <property type="entry name" value="Xylose isomerase-like"/>
    <property type="match status" value="1"/>
</dbReference>
<proteinExistence type="predicted"/>
<dbReference type="Gene3D" id="3.20.20.150">
    <property type="entry name" value="Divalent-metal-dependent TIM barrel enzymes"/>
    <property type="match status" value="1"/>
</dbReference>
<comment type="caution">
    <text evidence="2">The sequence shown here is derived from an EMBL/GenBank/DDBJ whole genome shotgun (WGS) entry which is preliminary data.</text>
</comment>
<dbReference type="PANTHER" id="PTHR12110">
    <property type="entry name" value="HYDROXYPYRUVATE ISOMERASE"/>
    <property type="match status" value="1"/>
</dbReference>
<keyword evidence="3" id="KW-1185">Reference proteome</keyword>
<evidence type="ECO:0000313" key="3">
    <source>
        <dbReference type="Proteomes" id="UP000280296"/>
    </source>
</evidence>
<gene>
    <name evidence="2" type="ORF">TsocGM_01000</name>
</gene>
<name>A0A432MQJ8_9BACT</name>
<reference evidence="2 3" key="2">
    <citation type="submission" date="2019-01" db="EMBL/GenBank/DDBJ databases">
        <title>Tautonia sociabilis, a novel thermotolerant planctomycete of Isosphaeraceae family, isolated from a 4000 m deep subterranean habitat.</title>
        <authorList>
            <person name="Kovaleva O.L."/>
            <person name="Elcheninov A.G."/>
            <person name="Van Heerden E."/>
            <person name="Toshchakov S.V."/>
            <person name="Novikov A."/>
            <person name="Bonch-Osmolovskaya E.A."/>
            <person name="Kublanov I.V."/>
        </authorList>
    </citation>
    <scope>NUCLEOTIDE SEQUENCE [LARGE SCALE GENOMIC DNA]</scope>
    <source>
        <strain evidence="2 3">GM2012</strain>
    </source>
</reference>
<dbReference type="Proteomes" id="UP000280296">
    <property type="component" value="Unassembled WGS sequence"/>
</dbReference>
<protein>
    <submittedName>
        <fullName evidence="2">Sugar phosphate isomerase/epimerase</fullName>
    </submittedName>
</protein>
<keyword evidence="2" id="KW-0413">Isomerase</keyword>
<dbReference type="PANTHER" id="PTHR12110:SF53">
    <property type="entry name" value="BLR5974 PROTEIN"/>
    <property type="match status" value="1"/>
</dbReference>
<dbReference type="AlphaFoldDB" id="A0A432MQJ8"/>
<organism evidence="2 3">
    <name type="scientific">Tautonia sociabilis</name>
    <dbReference type="NCBI Taxonomy" id="2080755"/>
    <lineage>
        <taxon>Bacteria</taxon>
        <taxon>Pseudomonadati</taxon>
        <taxon>Planctomycetota</taxon>
        <taxon>Planctomycetia</taxon>
        <taxon>Isosphaerales</taxon>
        <taxon>Isosphaeraceae</taxon>
        <taxon>Tautonia</taxon>
    </lineage>
</organism>
<dbReference type="EMBL" id="RYZH01000001">
    <property type="protein sequence ID" value="RUL89773.1"/>
    <property type="molecule type" value="Genomic_DNA"/>
</dbReference>
<dbReference type="RefSeq" id="WP_126723448.1">
    <property type="nucleotide sequence ID" value="NZ_RYZH01000001.1"/>
</dbReference>
<dbReference type="InterPro" id="IPR013022">
    <property type="entry name" value="Xyl_isomerase-like_TIM-brl"/>
</dbReference>